<evidence type="ECO:0000313" key="2">
    <source>
        <dbReference type="Proteomes" id="UP001217089"/>
    </source>
</evidence>
<evidence type="ECO:0000313" key="1">
    <source>
        <dbReference type="EMBL" id="KAJ8302724.1"/>
    </source>
</evidence>
<sequence length="446" mass="50491">MTESLPRGNFGPGPVSVPSISWFEFLLNETLLETHLNLENPELKSNVITTATTTTKRLLLSVFYLSLDPSAYQLIIQFLQQADSHLAATTPDKPPTTQIGVNGETVKEETSNQETKVPVKENRKVTALKLLALKVTAFLNWNLTKLMKSVPLVMIHSMLNDLCRRTMDCDLESICNSSIDFQSISPQAAFTIQLYHRFCILSVIKDSFPVRPVKTFVQMQGQVEPMIALAGANDLLVRNIRDRITMSVVNLEKCVECGKSIIMPSLQCIELPKEDSDGLDIRWEDGITILPNEYNCQLYYDLGCFYFYQEAYSQAYVMFQRTKELLKELESPTYCSIDATRLNGYYTGCRSLQGVSDMSVVNMETMYEQAEAARKNNYQELSTMYRSDIEDEIANQGDRYNVLYIQVSICNVIRGVMEGKALVSLLANVLEDCDKETTDFLLMLIT</sequence>
<accession>A0ABQ9EBK8</accession>
<proteinExistence type="predicted"/>
<comment type="caution">
    <text evidence="1">The sequence shown here is derived from an EMBL/GenBank/DDBJ whole genome shotgun (WGS) entry which is preliminary data.</text>
</comment>
<organism evidence="1 2">
    <name type="scientific">Tegillarca granosa</name>
    <name type="common">Malaysian cockle</name>
    <name type="synonym">Anadara granosa</name>
    <dbReference type="NCBI Taxonomy" id="220873"/>
    <lineage>
        <taxon>Eukaryota</taxon>
        <taxon>Metazoa</taxon>
        <taxon>Spiralia</taxon>
        <taxon>Lophotrochozoa</taxon>
        <taxon>Mollusca</taxon>
        <taxon>Bivalvia</taxon>
        <taxon>Autobranchia</taxon>
        <taxon>Pteriomorphia</taxon>
        <taxon>Arcoida</taxon>
        <taxon>Arcoidea</taxon>
        <taxon>Arcidae</taxon>
        <taxon>Tegillarca</taxon>
    </lineage>
</organism>
<keyword evidence="2" id="KW-1185">Reference proteome</keyword>
<reference evidence="1 2" key="1">
    <citation type="submission" date="2022-12" db="EMBL/GenBank/DDBJ databases">
        <title>Chromosome-level genome of Tegillarca granosa.</title>
        <authorList>
            <person name="Kim J."/>
        </authorList>
    </citation>
    <scope>NUCLEOTIDE SEQUENCE [LARGE SCALE GENOMIC DNA]</scope>
    <source>
        <strain evidence="1">Teg-2019</strain>
        <tissue evidence="1">Adductor muscle</tissue>
    </source>
</reference>
<protein>
    <recommendedName>
        <fullName evidence="3">Integrator complex subunit 8</fullName>
    </recommendedName>
</protein>
<evidence type="ECO:0008006" key="3">
    <source>
        <dbReference type="Google" id="ProtNLM"/>
    </source>
</evidence>
<gene>
    <name evidence="1" type="ORF">KUTeg_019120</name>
</gene>
<dbReference type="PANTHER" id="PTHR13350:SF1">
    <property type="entry name" value="INTEGRATOR COMPLEX SUBUNIT 8"/>
    <property type="match status" value="1"/>
</dbReference>
<dbReference type="PANTHER" id="PTHR13350">
    <property type="entry name" value="INTEGRATOR COMPLEX SUBUNIT 8"/>
    <property type="match status" value="1"/>
</dbReference>
<name>A0ABQ9EBK8_TEGGR</name>
<dbReference type="EMBL" id="JARBDR010000917">
    <property type="protein sequence ID" value="KAJ8302724.1"/>
    <property type="molecule type" value="Genomic_DNA"/>
</dbReference>
<dbReference type="Proteomes" id="UP001217089">
    <property type="component" value="Unassembled WGS sequence"/>
</dbReference>
<dbReference type="InterPro" id="IPR038751">
    <property type="entry name" value="INTS8"/>
</dbReference>